<dbReference type="Proteomes" id="UP000460558">
    <property type="component" value="Unassembled WGS sequence"/>
</dbReference>
<comment type="caution">
    <text evidence="9">The sequence shown here is derived from an EMBL/GenBank/DDBJ whole genome shotgun (WGS) entry which is preliminary data.</text>
</comment>
<feature type="region of interest" description="Disordered" evidence="8">
    <location>
        <begin position="1"/>
        <end position="46"/>
    </location>
</feature>
<dbReference type="NCBIfam" id="TIGR00675">
    <property type="entry name" value="dcm"/>
    <property type="match status" value="1"/>
</dbReference>
<evidence type="ECO:0000256" key="8">
    <source>
        <dbReference type="SAM" id="MobiDB-lite"/>
    </source>
</evidence>
<evidence type="ECO:0000256" key="5">
    <source>
        <dbReference type="ARBA" id="ARBA00022747"/>
    </source>
</evidence>
<feature type="compositionally biased region" description="Pro residues" evidence="8">
    <location>
        <begin position="26"/>
        <end position="40"/>
    </location>
</feature>
<protein>
    <recommendedName>
        <fullName evidence="1">DNA (cytosine-5-)-methyltransferase</fullName>
        <ecNumber evidence="1">2.1.1.37</ecNumber>
    </recommendedName>
</protein>
<proteinExistence type="inferred from homology"/>
<keyword evidence="5" id="KW-0680">Restriction system</keyword>
<dbReference type="PANTHER" id="PTHR46098">
    <property type="entry name" value="TRNA (CYTOSINE(38)-C(5))-METHYLTRANSFERASE"/>
    <property type="match status" value="1"/>
</dbReference>
<evidence type="ECO:0000256" key="4">
    <source>
        <dbReference type="ARBA" id="ARBA00022691"/>
    </source>
</evidence>
<dbReference type="Gene3D" id="3.40.50.150">
    <property type="entry name" value="Vaccinia Virus protein VP39"/>
    <property type="match status" value="1"/>
</dbReference>
<dbReference type="SUPFAM" id="SSF53335">
    <property type="entry name" value="S-adenosyl-L-methionine-dependent methyltransferases"/>
    <property type="match status" value="1"/>
</dbReference>
<evidence type="ECO:0000256" key="7">
    <source>
        <dbReference type="RuleBase" id="RU000416"/>
    </source>
</evidence>
<sequence length="482" mass="52304">MLARTPSDEAHDCPARAFRGRSEPAPSTPSPAPSSTPSPAPALSAFPRSPAICPAYAQRDASVSGSSPGKPAPSRTIGRVTAALASVPGITSLPSGQALFEVAEFFAGIGLARLGLESGGFKVTWANDLDAQKRDMYKGHFADPEDHYILRDIREIADDIRSPLAPRRADLAWASFPCTDLSLAGGRSGLAGEHSSTFWNFTDVVAAMGDRDGETPAVIALENVNGFATSHKGADMKAAVERLNKLGYWADVVTLDARRFVPQSRPRLFVVASRLPKPLADERRDTELRPSWLDRALDDESIDTHRTLLPEPPPLRGAGWTDLVDGDDDPSVEWWDAERVAHFESQLSGINKARVEQLGREPEPSYRTAYRRTRGGVPAWEIRDGDVAGCLRTARGGSSKQAVVRMQKGEPLRVRWMTAREYAKLMGAPEYALPAKRNQAIMGFGDAVCVDAVAWLARHYLQPLLTGSLRPEPLPGQQTVSA</sequence>
<dbReference type="InterPro" id="IPR029063">
    <property type="entry name" value="SAM-dependent_MTases_sf"/>
</dbReference>
<evidence type="ECO:0000256" key="2">
    <source>
        <dbReference type="ARBA" id="ARBA00022603"/>
    </source>
</evidence>
<dbReference type="Pfam" id="PF00145">
    <property type="entry name" value="DNA_methylase"/>
    <property type="match status" value="1"/>
</dbReference>
<dbReference type="PANTHER" id="PTHR46098:SF1">
    <property type="entry name" value="TRNA (CYTOSINE(38)-C(5))-METHYLTRANSFERASE"/>
    <property type="match status" value="1"/>
</dbReference>
<keyword evidence="4 6" id="KW-0949">S-adenosyl-L-methionine</keyword>
<feature type="active site" evidence="6">
    <location>
        <position position="178"/>
    </location>
</feature>
<dbReference type="InterPro" id="IPR050750">
    <property type="entry name" value="C5-MTase"/>
</dbReference>
<dbReference type="EC" id="2.1.1.37" evidence="1"/>
<reference evidence="9 10" key="1">
    <citation type="submission" date="2019-06" db="EMBL/GenBank/DDBJ databases">
        <title>Comparative genomics and metabolomics analyses of clavulanic acid producing Streptomyces species provides insight into specialized metabolism and evolution of beta-lactam biosynthetic gene clusters.</title>
        <authorList>
            <person name="Moore M.A."/>
            <person name="Cruz-Morales P."/>
            <person name="Barona Gomez F."/>
            <person name="Kapil T."/>
        </authorList>
    </citation>
    <scope>NUCLEOTIDE SEQUENCE [LARGE SCALE GENOMIC DNA]</scope>
    <source>
        <strain evidence="9 10">T-272</strain>
    </source>
</reference>
<evidence type="ECO:0000256" key="6">
    <source>
        <dbReference type="PROSITE-ProRule" id="PRU01016"/>
    </source>
</evidence>
<evidence type="ECO:0000256" key="3">
    <source>
        <dbReference type="ARBA" id="ARBA00022679"/>
    </source>
</evidence>
<keyword evidence="2 6" id="KW-0489">Methyltransferase</keyword>
<keyword evidence="10" id="KW-1185">Reference proteome</keyword>
<dbReference type="EMBL" id="VDEQ01000268">
    <property type="protein sequence ID" value="MQS38557.1"/>
    <property type="molecule type" value="Genomic_DNA"/>
</dbReference>
<evidence type="ECO:0000313" key="10">
    <source>
        <dbReference type="Proteomes" id="UP000460558"/>
    </source>
</evidence>
<feature type="compositionally biased region" description="Basic and acidic residues" evidence="8">
    <location>
        <begin position="1"/>
        <end position="14"/>
    </location>
</feature>
<evidence type="ECO:0000256" key="1">
    <source>
        <dbReference type="ARBA" id="ARBA00011975"/>
    </source>
</evidence>
<comment type="similarity">
    <text evidence="6 7">Belongs to the class I-like SAM-binding methyltransferase superfamily. C5-methyltransferase family.</text>
</comment>
<dbReference type="GO" id="GO:0032259">
    <property type="term" value="P:methylation"/>
    <property type="evidence" value="ECO:0007669"/>
    <property type="project" value="UniProtKB-KW"/>
</dbReference>
<evidence type="ECO:0000313" key="9">
    <source>
        <dbReference type="EMBL" id="MQS38557.1"/>
    </source>
</evidence>
<organism evidence="9 10">
    <name type="scientific">Streptomyces katsurahamanus</name>
    <dbReference type="NCBI Taxonomy" id="2577098"/>
    <lineage>
        <taxon>Bacteria</taxon>
        <taxon>Bacillati</taxon>
        <taxon>Actinomycetota</taxon>
        <taxon>Actinomycetes</taxon>
        <taxon>Kitasatosporales</taxon>
        <taxon>Streptomycetaceae</taxon>
        <taxon>Streptomyces</taxon>
    </lineage>
</organism>
<dbReference type="GO" id="GO:0008168">
    <property type="term" value="F:methyltransferase activity"/>
    <property type="evidence" value="ECO:0007669"/>
    <property type="project" value="UniProtKB-KW"/>
</dbReference>
<dbReference type="InterPro" id="IPR001525">
    <property type="entry name" value="C5_MeTfrase"/>
</dbReference>
<name>A0ABW9NZ56_9ACTN</name>
<gene>
    <name evidence="9" type="ORF">FFZ77_24075</name>
</gene>
<keyword evidence="3 6" id="KW-0808">Transferase</keyword>
<accession>A0ABW9NZ56</accession>
<dbReference type="PROSITE" id="PS51679">
    <property type="entry name" value="SAM_MT_C5"/>
    <property type="match status" value="1"/>
</dbReference>
<dbReference type="PRINTS" id="PR00105">
    <property type="entry name" value="C5METTRFRASE"/>
</dbReference>